<dbReference type="GO" id="GO:0022857">
    <property type="term" value="F:transmembrane transporter activity"/>
    <property type="evidence" value="ECO:0007669"/>
    <property type="project" value="InterPro"/>
</dbReference>
<comment type="caution">
    <text evidence="10">The sequence shown here is derived from an EMBL/GenBank/DDBJ whole genome shotgun (WGS) entry which is preliminary data.</text>
</comment>
<protein>
    <submittedName>
        <fullName evidence="10">Branched-chain amino acid ABC transporter permease</fullName>
    </submittedName>
</protein>
<feature type="transmembrane region" description="Helical" evidence="9">
    <location>
        <begin position="61"/>
        <end position="84"/>
    </location>
</feature>
<evidence type="ECO:0000256" key="6">
    <source>
        <dbReference type="ARBA" id="ARBA00022989"/>
    </source>
</evidence>
<dbReference type="CDD" id="cd06582">
    <property type="entry name" value="TM_PBP1_LivH_like"/>
    <property type="match status" value="1"/>
</dbReference>
<feature type="transmembrane region" description="Helical" evidence="9">
    <location>
        <begin position="256"/>
        <end position="277"/>
    </location>
</feature>
<feature type="transmembrane region" description="Helical" evidence="9">
    <location>
        <begin position="224"/>
        <end position="249"/>
    </location>
</feature>
<evidence type="ECO:0000256" key="3">
    <source>
        <dbReference type="ARBA" id="ARBA00022475"/>
    </source>
</evidence>
<feature type="transmembrane region" description="Helical" evidence="9">
    <location>
        <begin position="96"/>
        <end position="120"/>
    </location>
</feature>
<organism evidence="10 13">
    <name type="scientific">Bradyrhizobium zhengyangense</name>
    <dbReference type="NCBI Taxonomy" id="2911009"/>
    <lineage>
        <taxon>Bacteria</taxon>
        <taxon>Pseudomonadati</taxon>
        <taxon>Pseudomonadota</taxon>
        <taxon>Alphaproteobacteria</taxon>
        <taxon>Hyphomicrobiales</taxon>
        <taxon>Nitrobacteraceae</taxon>
        <taxon>Bradyrhizobium</taxon>
    </lineage>
</organism>
<feature type="transmembrane region" description="Helical" evidence="9">
    <location>
        <begin position="38"/>
        <end position="55"/>
    </location>
</feature>
<dbReference type="Proteomes" id="UP001139012">
    <property type="component" value="Unassembled WGS sequence"/>
</dbReference>
<evidence type="ECO:0000313" key="13">
    <source>
        <dbReference type="Proteomes" id="UP001139054"/>
    </source>
</evidence>
<evidence type="ECO:0000313" key="12">
    <source>
        <dbReference type="Proteomes" id="UP001139012"/>
    </source>
</evidence>
<keyword evidence="5" id="KW-0029">Amino-acid transport</keyword>
<keyword evidence="7 9" id="KW-0472">Membrane</keyword>
<comment type="similarity">
    <text evidence="8">Belongs to the binding-protein-dependent transport system permease family. LivHM subfamily.</text>
</comment>
<evidence type="ECO:0000256" key="9">
    <source>
        <dbReference type="SAM" id="Phobius"/>
    </source>
</evidence>
<name>A0A9X1RKV1_9BRAD</name>
<evidence type="ECO:0000256" key="8">
    <source>
        <dbReference type="ARBA" id="ARBA00037998"/>
    </source>
</evidence>
<evidence type="ECO:0000256" key="7">
    <source>
        <dbReference type="ARBA" id="ARBA00023136"/>
    </source>
</evidence>
<accession>A0A9X1RKV1</accession>
<reference evidence="10" key="1">
    <citation type="submission" date="2022-01" db="EMBL/GenBank/DDBJ databases">
        <title>Genome sequnece data of strain Bradyrhizobium sp. nov.</title>
        <authorList>
            <person name="Zhang J."/>
        </authorList>
    </citation>
    <scope>NUCLEOTIDE SEQUENCE</scope>
    <source>
        <strain evidence="11">WYCCWR 12774</strain>
        <strain evidence="10">WYCCWR 13023</strain>
    </source>
</reference>
<dbReference type="InterPro" id="IPR052157">
    <property type="entry name" value="BCAA_transport_permease"/>
</dbReference>
<dbReference type="RefSeq" id="WP_237874077.1">
    <property type="nucleotide sequence ID" value="NZ_JAKLTY010000042.1"/>
</dbReference>
<evidence type="ECO:0000313" key="11">
    <source>
        <dbReference type="EMBL" id="MCG2672971.1"/>
    </source>
</evidence>
<gene>
    <name evidence="11" type="ORF">L6637_39315</name>
    <name evidence="10" type="ORF">L6654_38420</name>
</gene>
<keyword evidence="12" id="KW-1185">Reference proteome</keyword>
<dbReference type="EMBL" id="JAKLTY010000042">
    <property type="protein sequence ID" value="MCG2632484.1"/>
    <property type="molecule type" value="Genomic_DNA"/>
</dbReference>
<feature type="transmembrane region" description="Helical" evidence="9">
    <location>
        <begin position="6"/>
        <end position="26"/>
    </location>
</feature>
<keyword evidence="4 9" id="KW-0812">Transmembrane</keyword>
<evidence type="ECO:0000256" key="2">
    <source>
        <dbReference type="ARBA" id="ARBA00022448"/>
    </source>
</evidence>
<dbReference type="EMBL" id="JAKLUA010000029">
    <property type="protein sequence ID" value="MCG2672971.1"/>
    <property type="molecule type" value="Genomic_DNA"/>
</dbReference>
<keyword evidence="6 9" id="KW-1133">Transmembrane helix</keyword>
<feature type="transmembrane region" description="Helical" evidence="9">
    <location>
        <begin position="189"/>
        <end position="212"/>
    </location>
</feature>
<evidence type="ECO:0000256" key="4">
    <source>
        <dbReference type="ARBA" id="ARBA00022692"/>
    </source>
</evidence>
<keyword evidence="2" id="KW-0813">Transport</keyword>
<evidence type="ECO:0000256" key="5">
    <source>
        <dbReference type="ARBA" id="ARBA00022970"/>
    </source>
</evidence>
<keyword evidence="3" id="KW-1003">Cell membrane</keyword>
<dbReference type="PANTHER" id="PTHR11795">
    <property type="entry name" value="BRANCHED-CHAIN AMINO ACID TRANSPORT SYSTEM PERMEASE PROTEIN LIVH"/>
    <property type="match status" value="1"/>
</dbReference>
<proteinExistence type="inferred from homology"/>
<feature type="transmembrane region" description="Helical" evidence="9">
    <location>
        <begin position="140"/>
        <end position="169"/>
    </location>
</feature>
<dbReference type="GO" id="GO:0006865">
    <property type="term" value="P:amino acid transport"/>
    <property type="evidence" value="ECO:0007669"/>
    <property type="project" value="UniProtKB-KW"/>
</dbReference>
<dbReference type="Pfam" id="PF02653">
    <property type="entry name" value="BPD_transp_2"/>
    <property type="match status" value="1"/>
</dbReference>
<dbReference type="AlphaFoldDB" id="A0A9X1RKV1"/>
<dbReference type="GO" id="GO:0005886">
    <property type="term" value="C:plasma membrane"/>
    <property type="evidence" value="ECO:0007669"/>
    <property type="project" value="UniProtKB-SubCell"/>
</dbReference>
<evidence type="ECO:0000313" key="10">
    <source>
        <dbReference type="EMBL" id="MCG2632484.1"/>
    </source>
</evidence>
<evidence type="ECO:0000256" key="1">
    <source>
        <dbReference type="ARBA" id="ARBA00004651"/>
    </source>
</evidence>
<dbReference type="InterPro" id="IPR001851">
    <property type="entry name" value="ABC_transp_permease"/>
</dbReference>
<comment type="subcellular location">
    <subcellularLocation>
        <location evidence="1">Cell membrane</location>
        <topology evidence="1">Multi-pass membrane protein</topology>
    </subcellularLocation>
</comment>
<dbReference type="Proteomes" id="UP001139054">
    <property type="component" value="Unassembled WGS sequence"/>
</dbReference>
<dbReference type="PANTHER" id="PTHR11795:SF442">
    <property type="entry name" value="ABC TRANSPORTER ATP-BINDING PROTEIN"/>
    <property type="match status" value="1"/>
</dbReference>
<sequence length="287" mass="29743">MLKLAVLSLLNGISVAALYFIVASGFTVTFGLMRTINLAYGSLFLIGGYVGYQVGDLTRNWYLAMIAGSAIAGLSGAVLQWGVLDRLRGQDMRQALVTIGLSIVAADVLLAVFGGLTYQFTPPDWMQATVSLGVFGGYPAFRLLLIALSLFIGVFIWAGLTCTRVGLAIRAGVDDREMLSAIGVNPSRLFVIVATCGSALAGLAGVIGGTALSISPGEDSRYLLASLVVTIVGGMGSIAGAAVGALLVGLLEQVGLLYFPNYSIVAVYLVMVGVLALRPQGLVRGTA</sequence>